<keyword evidence="1" id="KW-0812">Transmembrane</keyword>
<reference evidence="2 3" key="1">
    <citation type="submission" date="2020-07" db="EMBL/GenBank/DDBJ databases">
        <authorList>
            <person name="Feng X."/>
        </authorList>
    </citation>
    <scope>NUCLEOTIDE SEQUENCE [LARGE SCALE GENOMIC DNA]</scope>
    <source>
        <strain evidence="2 3">JCM31066</strain>
    </source>
</reference>
<evidence type="ECO:0000256" key="1">
    <source>
        <dbReference type="SAM" id="Phobius"/>
    </source>
</evidence>
<dbReference type="EMBL" id="JACHVB010000019">
    <property type="protein sequence ID" value="MBC2593890.1"/>
    <property type="molecule type" value="Genomic_DNA"/>
</dbReference>
<comment type="caution">
    <text evidence="2">The sequence shown here is derived from an EMBL/GenBank/DDBJ whole genome shotgun (WGS) entry which is preliminary data.</text>
</comment>
<dbReference type="AlphaFoldDB" id="A0A842HCA9"/>
<feature type="transmembrane region" description="Helical" evidence="1">
    <location>
        <begin position="252"/>
        <end position="271"/>
    </location>
</feature>
<protein>
    <submittedName>
        <fullName evidence="2">Uncharacterized protein</fullName>
    </submittedName>
</protein>
<proteinExistence type="predicted"/>
<gene>
    <name evidence="2" type="ORF">H5P28_06410</name>
</gene>
<keyword evidence="1" id="KW-1133">Transmembrane helix</keyword>
<name>A0A842HCA9_9BACT</name>
<organism evidence="2 3">
    <name type="scientific">Ruficoccus amylovorans</name>
    <dbReference type="NCBI Taxonomy" id="1804625"/>
    <lineage>
        <taxon>Bacteria</taxon>
        <taxon>Pseudomonadati</taxon>
        <taxon>Verrucomicrobiota</taxon>
        <taxon>Opitutia</taxon>
        <taxon>Puniceicoccales</taxon>
        <taxon>Cerasicoccaceae</taxon>
        <taxon>Ruficoccus</taxon>
    </lineage>
</organism>
<evidence type="ECO:0000313" key="2">
    <source>
        <dbReference type="EMBL" id="MBC2593890.1"/>
    </source>
</evidence>
<dbReference type="Proteomes" id="UP000546464">
    <property type="component" value="Unassembled WGS sequence"/>
</dbReference>
<keyword evidence="1" id="KW-0472">Membrane</keyword>
<evidence type="ECO:0000313" key="3">
    <source>
        <dbReference type="Proteomes" id="UP000546464"/>
    </source>
</evidence>
<keyword evidence="3" id="KW-1185">Reference proteome</keyword>
<sequence length="277" mass="29450">MKTVLTIGIASTLALASYAQTIYDDFSFGPDIPGRVAVTEGTTINDRFVLEGTGTWKTTGGTNNTHPRFGGTAGTGNGYLDMSNLGSTDTANVNFDFSSGNVSATFNFTMDTNGVGGSNSRGIFFGFSATNPDDSLMTNQKTDTVWVRIRPDGVVLRSQIEGVQTNRIDSAITFSGPDDIASGTVTLTYNLATSTVTATVLGGSYVFEESITFTTSSEYTPDLGKVGMNVITMNNVHIQDISASVIPEPQTLALSFGLFALTVAMLIRTRYQRKKAV</sequence>
<accession>A0A842HCA9</accession>
<dbReference type="RefSeq" id="WP_185674880.1">
    <property type="nucleotide sequence ID" value="NZ_JACHVB010000019.1"/>
</dbReference>